<keyword evidence="6" id="KW-0472">Membrane</keyword>
<keyword evidence="10" id="KW-1185">Reference proteome</keyword>
<keyword evidence="8" id="KW-0732">Signal</keyword>
<keyword evidence="4" id="KW-1134">Transmembrane beta strand</keyword>
<proteinExistence type="inferred from homology"/>
<evidence type="ECO:0000256" key="8">
    <source>
        <dbReference type="SAM" id="SignalP"/>
    </source>
</evidence>
<dbReference type="STRING" id="1419482.SAMN05444266_102479"/>
<dbReference type="EMBL" id="FRBL01000002">
    <property type="protein sequence ID" value="SHL21539.1"/>
    <property type="molecule type" value="Genomic_DNA"/>
</dbReference>
<accession>A0A1M6YU32</accession>
<keyword evidence="7" id="KW-0998">Cell outer membrane</keyword>
<dbReference type="AlphaFoldDB" id="A0A1M6YU32"/>
<evidence type="ECO:0000313" key="10">
    <source>
        <dbReference type="Proteomes" id="UP000184420"/>
    </source>
</evidence>
<dbReference type="InterPro" id="IPR003423">
    <property type="entry name" value="OMP_efflux"/>
</dbReference>
<evidence type="ECO:0000256" key="7">
    <source>
        <dbReference type="ARBA" id="ARBA00023237"/>
    </source>
</evidence>
<evidence type="ECO:0000256" key="6">
    <source>
        <dbReference type="ARBA" id="ARBA00023136"/>
    </source>
</evidence>
<comment type="subcellular location">
    <subcellularLocation>
        <location evidence="1">Cell outer membrane</location>
    </subcellularLocation>
</comment>
<dbReference type="GO" id="GO:0015562">
    <property type="term" value="F:efflux transmembrane transporter activity"/>
    <property type="evidence" value="ECO:0007669"/>
    <property type="project" value="InterPro"/>
</dbReference>
<keyword evidence="3" id="KW-0813">Transport</keyword>
<comment type="similarity">
    <text evidence="2">Belongs to the outer membrane factor (OMF) (TC 1.B.17) family.</text>
</comment>
<gene>
    <name evidence="9" type="ORF">SAMN05444266_102479</name>
</gene>
<protein>
    <submittedName>
        <fullName evidence="9">Outer membrane protein TolC</fullName>
    </submittedName>
</protein>
<dbReference type="SUPFAM" id="SSF56954">
    <property type="entry name" value="Outer membrane efflux proteins (OEP)"/>
    <property type="match status" value="1"/>
</dbReference>
<dbReference type="GO" id="GO:1990281">
    <property type="term" value="C:efflux pump complex"/>
    <property type="evidence" value="ECO:0007669"/>
    <property type="project" value="TreeGrafter"/>
</dbReference>
<dbReference type="Pfam" id="PF02321">
    <property type="entry name" value="OEP"/>
    <property type="match status" value="2"/>
</dbReference>
<dbReference type="Gene3D" id="1.20.1600.10">
    <property type="entry name" value="Outer membrane efflux proteins (OEP)"/>
    <property type="match status" value="1"/>
</dbReference>
<keyword evidence="5" id="KW-0812">Transmembrane</keyword>
<feature type="signal peptide" evidence="8">
    <location>
        <begin position="1"/>
        <end position="22"/>
    </location>
</feature>
<dbReference type="PANTHER" id="PTHR30026:SF20">
    <property type="entry name" value="OUTER MEMBRANE PROTEIN TOLC"/>
    <property type="match status" value="1"/>
</dbReference>
<evidence type="ECO:0000256" key="2">
    <source>
        <dbReference type="ARBA" id="ARBA00007613"/>
    </source>
</evidence>
<feature type="chain" id="PRO_5012884198" evidence="8">
    <location>
        <begin position="23"/>
        <end position="460"/>
    </location>
</feature>
<dbReference type="RefSeq" id="WP_073079285.1">
    <property type="nucleotide sequence ID" value="NZ_FRBL01000002.1"/>
</dbReference>
<organism evidence="9 10">
    <name type="scientific">Chitinophaga jiangningensis</name>
    <dbReference type="NCBI Taxonomy" id="1419482"/>
    <lineage>
        <taxon>Bacteria</taxon>
        <taxon>Pseudomonadati</taxon>
        <taxon>Bacteroidota</taxon>
        <taxon>Chitinophagia</taxon>
        <taxon>Chitinophagales</taxon>
        <taxon>Chitinophagaceae</taxon>
        <taxon>Chitinophaga</taxon>
    </lineage>
</organism>
<dbReference type="GO" id="GO:0009279">
    <property type="term" value="C:cell outer membrane"/>
    <property type="evidence" value="ECO:0007669"/>
    <property type="project" value="UniProtKB-SubCell"/>
</dbReference>
<name>A0A1M6YU32_9BACT</name>
<dbReference type="Proteomes" id="UP000184420">
    <property type="component" value="Unassembled WGS sequence"/>
</dbReference>
<dbReference type="OrthoDB" id="654853at2"/>
<evidence type="ECO:0000256" key="5">
    <source>
        <dbReference type="ARBA" id="ARBA00022692"/>
    </source>
</evidence>
<evidence type="ECO:0000256" key="1">
    <source>
        <dbReference type="ARBA" id="ARBA00004442"/>
    </source>
</evidence>
<dbReference type="GO" id="GO:0015288">
    <property type="term" value="F:porin activity"/>
    <property type="evidence" value="ECO:0007669"/>
    <property type="project" value="TreeGrafter"/>
</dbReference>
<sequence>MWSKKLLLLALCSFITGKYIYAQQVFTLQQAIDTAVANYGTIKAKQSYTAASNEQVKQARRDYLPNFNISAQQDYGTINGQNGPLYGFGGLAASSSGLPLDHQNWNAAFGALYLTNINWDFFAFGRAKEKIKTAVAAATQNDKDWQQEIFRHKIKVAAAYLNLVAAKQLTRSYKDNMDRADTIRKVVRIRVLNHLIAGVDSSQANAEYSSARITYTKAKDAEQEQGNQLAQLLGIPVRDFEVDTEFVKRIPNLPGDSLDESRHPVLQWYKSRIALADEQAKYSKTFYYPAFSLVGVLQTRGSGFGNGYASDQSDFSHSYWDGVKPTRSNYLIGLGVTWNLSQPFRISKQVKAQELTSKGLQYEYELADQQIKAQYALSDTKLQNALSNFREVPVQVKAASDAYLQKTVLYKNGLTNLVDLTQAAYVLIRAQTDRDIAYVNVWQALLLKAAAAGDFNIFSY</sequence>
<evidence type="ECO:0000313" key="9">
    <source>
        <dbReference type="EMBL" id="SHL21539.1"/>
    </source>
</evidence>
<reference evidence="9 10" key="1">
    <citation type="submission" date="2016-11" db="EMBL/GenBank/DDBJ databases">
        <authorList>
            <person name="Jaros S."/>
            <person name="Januszkiewicz K."/>
            <person name="Wedrychowicz H."/>
        </authorList>
    </citation>
    <scope>NUCLEOTIDE SEQUENCE [LARGE SCALE GENOMIC DNA]</scope>
    <source>
        <strain evidence="9 10">DSM 27406</strain>
    </source>
</reference>
<dbReference type="PANTHER" id="PTHR30026">
    <property type="entry name" value="OUTER MEMBRANE PROTEIN TOLC"/>
    <property type="match status" value="1"/>
</dbReference>
<evidence type="ECO:0000256" key="3">
    <source>
        <dbReference type="ARBA" id="ARBA00022448"/>
    </source>
</evidence>
<evidence type="ECO:0000256" key="4">
    <source>
        <dbReference type="ARBA" id="ARBA00022452"/>
    </source>
</evidence>
<dbReference type="InterPro" id="IPR051906">
    <property type="entry name" value="TolC-like"/>
</dbReference>